<evidence type="ECO:0000313" key="3">
    <source>
        <dbReference type="EMBL" id="QBZ64312.1"/>
    </source>
</evidence>
<sequence length="526" mass="57534">MASHRYQSPSEATPRSDAYHDGLEVAAPQHNNLEVHSPYDGPMPMPMAHNQRPPTNNYPNADSAADRTSAWESKTLYSNSPLPIPVATPAYHENQSSGNTGTQRGKKIGFIVGAIAAVIIAGVVSGIVGWQVTENRTRDRIAALEAELREGGGSGGGANSCGVNQNDTRGVVDFLQKGSSLSITSYRPSEASTDFEMRVYYQKPFGGSIYYSIYNTNYGAWSKPLEVGVKSNREREGDPPWEGTPLAATVVLNDSPSRPVPWDQVLYVTHEGKIAMQDWGPAYPLWGTKATTYTDLGNKPTKGGKIAYIWPHSVFEVSNGKDSVKLTHLIQDYTEKKNFTTMSVEPVAGISPGTAIVALPIKAAFRAPELRLVYRTRDGNLGILDRNGENKTREAVLTRISVPDKAPITGFSSRPNNSPLVTTKLLFRGSDNKVQILTQSSGIGDLTDTDRWDGPETDPVFDNMDSDSQIACLTNSIAKYGRVTRDVAENDEMSRCFFQEGGKLKQVHWDGMKWKDIGFVPMPVQS</sequence>
<dbReference type="Proteomes" id="UP000294847">
    <property type="component" value="Chromosome 6"/>
</dbReference>
<evidence type="ECO:0000256" key="1">
    <source>
        <dbReference type="SAM" id="MobiDB-lite"/>
    </source>
</evidence>
<proteinExistence type="predicted"/>
<reference evidence="3 4" key="1">
    <citation type="journal article" date="2019" name="Mol. Biol. Evol.">
        <title>Blast fungal genomes show frequent chromosomal changes, gene gains and losses, and effector gene turnover.</title>
        <authorList>
            <person name="Gomez Luciano L.B."/>
            <person name="Jason Tsai I."/>
            <person name="Chuma I."/>
            <person name="Tosa Y."/>
            <person name="Chen Y.H."/>
            <person name="Li J.Y."/>
            <person name="Li M.Y."/>
            <person name="Jade Lu M.Y."/>
            <person name="Nakayashiki H."/>
            <person name="Li W.H."/>
        </authorList>
    </citation>
    <scope>NUCLEOTIDE SEQUENCE [LARGE SCALE GENOMIC DNA]</scope>
    <source>
        <strain evidence="3">MZ5-1-6</strain>
    </source>
</reference>
<name>A0A4P7NQ51_PYROR</name>
<evidence type="ECO:0000256" key="2">
    <source>
        <dbReference type="SAM" id="Phobius"/>
    </source>
</evidence>
<dbReference type="Gene3D" id="2.120.10.70">
    <property type="entry name" value="Fucose-specific lectin"/>
    <property type="match status" value="1"/>
</dbReference>
<dbReference type="EMBL" id="CP034209">
    <property type="protein sequence ID" value="QBZ64312.1"/>
    <property type="molecule type" value="Genomic_DNA"/>
</dbReference>
<evidence type="ECO:0008006" key="5">
    <source>
        <dbReference type="Google" id="ProtNLM"/>
    </source>
</evidence>
<accession>A0A4P7NQ51</accession>
<feature type="region of interest" description="Disordered" evidence="1">
    <location>
        <begin position="33"/>
        <end position="67"/>
    </location>
</feature>
<keyword evidence="2" id="KW-0812">Transmembrane</keyword>
<evidence type="ECO:0000313" key="4">
    <source>
        <dbReference type="Proteomes" id="UP000294847"/>
    </source>
</evidence>
<protein>
    <recommendedName>
        <fullName evidence="5">Fucose-specific lectin</fullName>
    </recommendedName>
</protein>
<dbReference type="AlphaFoldDB" id="A0A4P7NQ51"/>
<dbReference type="SUPFAM" id="SSF89372">
    <property type="entry name" value="Fucose-specific lectin"/>
    <property type="match status" value="1"/>
</dbReference>
<feature type="transmembrane region" description="Helical" evidence="2">
    <location>
        <begin position="108"/>
        <end position="130"/>
    </location>
</feature>
<keyword evidence="2" id="KW-1133">Transmembrane helix</keyword>
<gene>
    <name evidence="3" type="ORF">PoMZ_06007</name>
</gene>
<keyword evidence="2" id="KW-0472">Membrane</keyword>
<organism evidence="3 4">
    <name type="scientific">Pyricularia oryzae</name>
    <name type="common">Rice blast fungus</name>
    <name type="synonym">Magnaporthe oryzae</name>
    <dbReference type="NCBI Taxonomy" id="318829"/>
    <lineage>
        <taxon>Eukaryota</taxon>
        <taxon>Fungi</taxon>
        <taxon>Dikarya</taxon>
        <taxon>Ascomycota</taxon>
        <taxon>Pezizomycotina</taxon>
        <taxon>Sordariomycetes</taxon>
        <taxon>Sordariomycetidae</taxon>
        <taxon>Magnaporthales</taxon>
        <taxon>Pyriculariaceae</taxon>
        <taxon>Pyricularia</taxon>
    </lineage>
</organism>